<proteinExistence type="predicted"/>
<dbReference type="PROSITE" id="PS51257">
    <property type="entry name" value="PROKAR_LIPOPROTEIN"/>
    <property type="match status" value="1"/>
</dbReference>
<keyword evidence="2" id="KW-1185">Reference proteome</keyword>
<comment type="caution">
    <text evidence="1">The sequence shown here is derived from an EMBL/GenBank/DDBJ whole genome shotgun (WGS) entry which is preliminary data.</text>
</comment>
<dbReference type="RefSeq" id="WP_170171638.1">
    <property type="nucleotide sequence ID" value="NZ_JABEOV010000027.1"/>
</dbReference>
<accession>A0ABX1UPP5</accession>
<name>A0ABX1UPP5_9SPHN</name>
<sequence>MKYTGMYRVVCLAIMISGCGKVVGADASELHNTSTVENLTALTGSTIGNAFDESPVAEQADSKNAAINKRAMVALRQNLIGHATLDGEPIIDLVAQGSCASAFVTTKARANVDWSKVGNLAPETIGGRDVTIIGTVDGAKKVAVPSGDIADRVTMGMGLLAENCGATLDAR</sequence>
<evidence type="ECO:0008006" key="3">
    <source>
        <dbReference type="Google" id="ProtNLM"/>
    </source>
</evidence>
<dbReference type="Proteomes" id="UP000557656">
    <property type="component" value="Unassembled WGS sequence"/>
</dbReference>
<gene>
    <name evidence="1" type="ORF">HKX05_17740</name>
</gene>
<evidence type="ECO:0000313" key="2">
    <source>
        <dbReference type="Proteomes" id="UP000557656"/>
    </source>
</evidence>
<dbReference type="EMBL" id="JABEOV010000027">
    <property type="protein sequence ID" value="NNG55189.1"/>
    <property type="molecule type" value="Genomic_DNA"/>
</dbReference>
<reference evidence="1 2" key="1">
    <citation type="submission" date="2020-05" db="EMBL/GenBank/DDBJ databases">
        <title>Draft Genome Sequences of Sphingomonas sp. Isolated from the International Space Station.</title>
        <authorList>
            <person name="Bijlani S."/>
            <person name="Singh N.K."/>
            <person name="Mason C.E."/>
            <person name="Wang C.C."/>
            <person name="Venkateswaran K."/>
        </authorList>
    </citation>
    <scope>NUCLEOTIDE SEQUENCE [LARGE SCALE GENOMIC DNA]</scope>
    <source>
        <strain evidence="1 2">IIF7SW-B5</strain>
    </source>
</reference>
<evidence type="ECO:0000313" key="1">
    <source>
        <dbReference type="EMBL" id="NNG55189.1"/>
    </source>
</evidence>
<organism evidence="1 2">
    <name type="scientific">Sphingomonas sanguinis</name>
    <dbReference type="NCBI Taxonomy" id="33051"/>
    <lineage>
        <taxon>Bacteria</taxon>
        <taxon>Pseudomonadati</taxon>
        <taxon>Pseudomonadota</taxon>
        <taxon>Alphaproteobacteria</taxon>
        <taxon>Sphingomonadales</taxon>
        <taxon>Sphingomonadaceae</taxon>
        <taxon>Sphingomonas</taxon>
    </lineage>
</organism>
<protein>
    <recommendedName>
        <fullName evidence="3">Lipoprotein</fullName>
    </recommendedName>
</protein>